<sequence length="278" mass="31543">MAVKCRISVHLITPSGSEQIHATIERDSYAKKLMRDVGWSCFLPTHVGPMHRSQYRDRKDIKREKKNTIHYLLQQKLHGVLRIDANPETHAFVTSPEIVTALSLSAGTSEVQSRGGLPDRIYDGRSSNLRHLMLMSCPNLIFDPGQDTYQYPPKDGSNQHVDVSPTSQRLQLLEPFDKWDGKRFGRFANPDQETNLKKQGLLPLTFADPADYDKIHPVDKLSIVGLKDFAPGKPLKCVIKHPNGSQETIVLNHTFNETQIEWFKAGSALNRMKELQKH</sequence>
<protein>
    <submittedName>
        <fullName evidence="1">Uncharacterized protein</fullName>
    </submittedName>
</protein>
<name>A0ACB8FNF9_9SAUR</name>
<evidence type="ECO:0000313" key="2">
    <source>
        <dbReference type="Proteomes" id="UP000827872"/>
    </source>
</evidence>
<proteinExistence type="predicted"/>
<accession>A0ACB8FNF9</accession>
<organism evidence="1 2">
    <name type="scientific">Sphaerodactylus townsendi</name>
    <dbReference type="NCBI Taxonomy" id="933632"/>
    <lineage>
        <taxon>Eukaryota</taxon>
        <taxon>Metazoa</taxon>
        <taxon>Chordata</taxon>
        <taxon>Craniata</taxon>
        <taxon>Vertebrata</taxon>
        <taxon>Euteleostomi</taxon>
        <taxon>Lepidosauria</taxon>
        <taxon>Squamata</taxon>
        <taxon>Bifurcata</taxon>
        <taxon>Gekkota</taxon>
        <taxon>Sphaerodactylidae</taxon>
        <taxon>Sphaerodactylus</taxon>
    </lineage>
</organism>
<reference evidence="1" key="1">
    <citation type="submission" date="2021-08" db="EMBL/GenBank/DDBJ databases">
        <title>The first chromosome-level gecko genome reveals the dynamic sex chromosomes of Neotropical dwarf geckos (Sphaerodactylidae: Sphaerodactylus).</title>
        <authorList>
            <person name="Pinto B.J."/>
            <person name="Keating S.E."/>
            <person name="Gamble T."/>
        </authorList>
    </citation>
    <scope>NUCLEOTIDE SEQUENCE</scope>
    <source>
        <strain evidence="1">TG3544</strain>
    </source>
</reference>
<gene>
    <name evidence="1" type="ORF">K3G42_015699</name>
</gene>
<dbReference type="EMBL" id="CM037619">
    <property type="protein sequence ID" value="KAH8006968.1"/>
    <property type="molecule type" value="Genomic_DNA"/>
</dbReference>
<dbReference type="Proteomes" id="UP000827872">
    <property type="component" value="Linkage Group LG06"/>
</dbReference>
<evidence type="ECO:0000313" key="1">
    <source>
        <dbReference type="EMBL" id="KAH8006968.1"/>
    </source>
</evidence>
<keyword evidence="2" id="KW-1185">Reference proteome</keyword>
<comment type="caution">
    <text evidence="1">The sequence shown here is derived from an EMBL/GenBank/DDBJ whole genome shotgun (WGS) entry which is preliminary data.</text>
</comment>